<feature type="transmembrane region" description="Helical" evidence="1">
    <location>
        <begin position="304"/>
        <end position="323"/>
    </location>
</feature>
<dbReference type="RefSeq" id="WP_118335296.1">
    <property type="nucleotide sequence ID" value="NZ_AP025567.1"/>
</dbReference>
<feature type="transmembrane region" description="Helical" evidence="1">
    <location>
        <begin position="335"/>
        <end position="354"/>
    </location>
</feature>
<feature type="transmembrane region" description="Helical" evidence="1">
    <location>
        <begin position="266"/>
        <end position="292"/>
    </location>
</feature>
<dbReference type="EMBL" id="QRMS01000002">
    <property type="protein sequence ID" value="RHJ88609.1"/>
    <property type="molecule type" value="Genomic_DNA"/>
</dbReference>
<feature type="transmembrane region" description="Helical" evidence="1">
    <location>
        <begin position="21"/>
        <end position="43"/>
    </location>
</feature>
<keyword evidence="1" id="KW-0812">Transmembrane</keyword>
<gene>
    <name evidence="2" type="ORF">DW099_09530</name>
</gene>
<keyword evidence="1" id="KW-1133">Transmembrane helix</keyword>
<feature type="transmembrane region" description="Helical" evidence="1">
    <location>
        <begin position="233"/>
        <end position="254"/>
    </location>
</feature>
<comment type="caution">
    <text evidence="2">The sequence shown here is derived from an EMBL/GenBank/DDBJ whole genome shotgun (WGS) entry which is preliminary data.</text>
</comment>
<keyword evidence="1" id="KW-0472">Membrane</keyword>
<feature type="transmembrane region" description="Helical" evidence="1">
    <location>
        <begin position="150"/>
        <end position="179"/>
    </location>
</feature>
<dbReference type="Proteomes" id="UP000284841">
    <property type="component" value="Unassembled WGS sequence"/>
</dbReference>
<reference evidence="2 3" key="1">
    <citation type="submission" date="2018-08" db="EMBL/GenBank/DDBJ databases">
        <title>A genome reference for cultivated species of the human gut microbiota.</title>
        <authorList>
            <person name="Zou Y."/>
            <person name="Xue W."/>
            <person name="Luo G."/>
        </authorList>
    </citation>
    <scope>NUCLEOTIDE SEQUENCE [LARGE SCALE GENOMIC DNA]</scope>
    <source>
        <strain evidence="2 3">AM07-24</strain>
    </source>
</reference>
<dbReference type="OrthoDB" id="1706490at2"/>
<organism evidence="2 3">
    <name type="scientific">Emergencia timonensis</name>
    <dbReference type="NCBI Taxonomy" id="1776384"/>
    <lineage>
        <taxon>Bacteria</taxon>
        <taxon>Bacillati</taxon>
        <taxon>Bacillota</taxon>
        <taxon>Clostridia</taxon>
        <taxon>Peptostreptococcales</taxon>
        <taxon>Anaerovoracaceae</taxon>
        <taxon>Emergencia</taxon>
    </lineage>
</organism>
<accession>A0A415E4U5</accession>
<protein>
    <submittedName>
        <fullName evidence="2">Uncharacterized protein</fullName>
    </submittedName>
</protein>
<name>A0A415E4U5_9FIRM</name>
<evidence type="ECO:0000313" key="3">
    <source>
        <dbReference type="Proteomes" id="UP000284841"/>
    </source>
</evidence>
<feature type="transmembrane region" description="Helical" evidence="1">
    <location>
        <begin position="108"/>
        <end position="130"/>
    </location>
</feature>
<dbReference type="AlphaFoldDB" id="A0A415E4U5"/>
<evidence type="ECO:0000256" key="1">
    <source>
        <dbReference type="SAM" id="Phobius"/>
    </source>
</evidence>
<evidence type="ECO:0000313" key="2">
    <source>
        <dbReference type="EMBL" id="RHJ88609.1"/>
    </source>
</evidence>
<feature type="transmembrane region" description="Helical" evidence="1">
    <location>
        <begin position="63"/>
        <end position="87"/>
    </location>
</feature>
<keyword evidence="3" id="KW-1185">Reference proteome</keyword>
<dbReference type="STRING" id="1776384.GCA_900086585_04268"/>
<proteinExistence type="predicted"/>
<sequence length="568" mass="64590">MKSKKSFCRISTVLVKRNLKQFWLIPFTAFFAYFIRGVLPLIIKSSKYEDLRYLTNDVLSNHDYVYLGVLMVLPICASIAVFSYLHGNAPATAMHAMPFSRKKLYRSSVVSGMIMIVLPILLIGLCYTVLLCGDVYNLAPEILPSWIFRTFVSTFFVYAVSTFAAVVAGSVVTHILLAMFFNGLLPITIYLVNRFMSAFLFGYSNSPLASYIFSPVSFERNNYISILYDGYTMLTYLAYLLVAFLLIWCSAAAYRRLPLEKEGNATVISWLGEIICVLFAFVATIILGFFIMNLGGQTTNLPPLLVSSLIGSFLFYIMTRMILEKSLSVFRPAVFRKYIAVLAALVLFFGLTVFDLTGYTTKVPEAGTIESIALDDPFPLIGMPEYLSDNEVVLTKKESIVNLTNFHRLLVKNKSYLTKETENTYFFEISYHLKDGNEIRRFYSVPLENKLGLIDAYRKIYESSEYKQSALTSIQNEQASDFQLLDKTGEKLIMKLPDSFGDKFKTALIQDVEGMTLEDAMVIQTDSYQYTLQYKAFYPGVQSEKEEKMFNVYAEIYPHINKLLAKEL</sequence>